<feature type="domain" description="Glycosyltransferase 2-like" evidence="1">
    <location>
        <begin position="34"/>
        <end position="182"/>
    </location>
</feature>
<evidence type="ECO:0000259" key="1">
    <source>
        <dbReference type="Pfam" id="PF00535"/>
    </source>
</evidence>
<dbReference type="GO" id="GO:0016758">
    <property type="term" value="F:hexosyltransferase activity"/>
    <property type="evidence" value="ECO:0007669"/>
    <property type="project" value="UniProtKB-ARBA"/>
</dbReference>
<dbReference type="InterPro" id="IPR029044">
    <property type="entry name" value="Nucleotide-diphossugar_trans"/>
</dbReference>
<dbReference type="RefSeq" id="WP_110347777.1">
    <property type="nucleotide sequence ID" value="NZ_QJHL01000004.1"/>
</dbReference>
<gene>
    <name evidence="2" type="ORF">DMB68_16690</name>
</gene>
<dbReference type="PANTHER" id="PTHR22916">
    <property type="entry name" value="GLYCOSYLTRANSFERASE"/>
    <property type="match status" value="1"/>
</dbReference>
<dbReference type="Gene3D" id="3.90.550.10">
    <property type="entry name" value="Spore Coat Polysaccharide Biosynthesis Protein SpsA, Chain A"/>
    <property type="match status" value="1"/>
</dbReference>
<evidence type="ECO:0000313" key="2">
    <source>
        <dbReference type="EMBL" id="PXY44076.1"/>
    </source>
</evidence>
<dbReference type="PANTHER" id="PTHR22916:SF3">
    <property type="entry name" value="UDP-GLCNAC:BETAGAL BETA-1,3-N-ACETYLGLUCOSAMINYLTRANSFERASE-LIKE PROTEIN 1"/>
    <property type="match status" value="1"/>
</dbReference>
<name>A0A2V4BYH6_9FLAO</name>
<organism evidence="2 3">
    <name type="scientific">Flavobacterium hydrophilum</name>
    <dbReference type="NCBI Taxonomy" id="2211445"/>
    <lineage>
        <taxon>Bacteria</taxon>
        <taxon>Pseudomonadati</taxon>
        <taxon>Bacteroidota</taxon>
        <taxon>Flavobacteriia</taxon>
        <taxon>Flavobacteriales</taxon>
        <taxon>Flavobacteriaceae</taxon>
        <taxon>Flavobacterium</taxon>
    </lineage>
</organism>
<dbReference type="InterPro" id="IPR001173">
    <property type="entry name" value="Glyco_trans_2-like"/>
</dbReference>
<dbReference type="EMBL" id="QJHL01000004">
    <property type="protein sequence ID" value="PXY44076.1"/>
    <property type="molecule type" value="Genomic_DNA"/>
</dbReference>
<keyword evidence="3" id="KW-1185">Reference proteome</keyword>
<comment type="caution">
    <text evidence="2">The sequence shown here is derived from an EMBL/GenBank/DDBJ whole genome shotgun (WGS) entry which is preliminary data.</text>
</comment>
<dbReference type="AlphaFoldDB" id="A0A2V4BYH6"/>
<protein>
    <recommendedName>
        <fullName evidence="1">Glycosyltransferase 2-like domain-containing protein</fullName>
    </recommendedName>
</protein>
<proteinExistence type="predicted"/>
<evidence type="ECO:0000313" key="3">
    <source>
        <dbReference type="Proteomes" id="UP000247681"/>
    </source>
</evidence>
<dbReference type="SUPFAM" id="SSF53448">
    <property type="entry name" value="Nucleotide-diphospho-sugar transferases"/>
    <property type="match status" value="1"/>
</dbReference>
<dbReference type="OrthoDB" id="199095at2"/>
<accession>A0A2V4BYH6</accession>
<dbReference type="Proteomes" id="UP000247681">
    <property type="component" value="Unassembled WGS sequence"/>
</dbReference>
<dbReference type="Pfam" id="PF00535">
    <property type="entry name" value="Glycos_transf_2"/>
    <property type="match status" value="1"/>
</dbReference>
<reference evidence="2 3" key="1">
    <citation type="submission" date="2018-05" db="EMBL/GenBank/DDBJ databases">
        <title>Flavobacterium sp. strain IMCC34758, incomplete genome.</title>
        <authorList>
            <person name="Joung Y."/>
        </authorList>
    </citation>
    <scope>NUCLEOTIDE SEQUENCE [LARGE SCALE GENOMIC DNA]</scope>
    <source>
        <strain evidence="2 3">IMCC34758</strain>
    </source>
</reference>
<sequence>MEGFIVKLEDNNFKINNIDTILIDETGDGIPMVSVTMITYNHQAYIAEAIESVLMQKTNFKFVLVIGEDCGTDKTREIILEYQRKYPQKIILKLPKSNLGMMENSISNKMFCNGNYIAECEGDDYWTDSLKLQKQVDFLEKNQDFVISCSNSQMVNPEGSFIRIFNENEIPEITDINYILTNEWYIPTASAVFRNINIIELPKWFWKVLNGDYCLYLILTANGGLVHYINEARCNYRLHENGVSNIFKSEKVYHYSKLFIYKKFNVYSNRKYAYLIKNKIERHSINILKSLPVLSKEFWKISFHLFWFDKTLSKKYVDYFMRRLFKEIKMLLKIS</sequence>